<dbReference type="Gramene" id="FCD_00020337-RA">
    <property type="protein sequence ID" value="FCD_00020337-RA:cds"/>
    <property type="gene ID" value="FCD_00020337"/>
</dbReference>
<feature type="compositionally biased region" description="Acidic residues" evidence="1">
    <location>
        <begin position="97"/>
        <end position="122"/>
    </location>
</feature>
<evidence type="ECO:0000313" key="3">
    <source>
        <dbReference type="Proteomes" id="UP001187192"/>
    </source>
</evidence>
<dbReference type="Proteomes" id="UP001187192">
    <property type="component" value="Unassembled WGS sequence"/>
</dbReference>
<gene>
    <name evidence="2" type="ORF">TIFTF001_014056</name>
</gene>
<protein>
    <submittedName>
        <fullName evidence="2">Uncharacterized protein</fullName>
    </submittedName>
</protein>
<proteinExistence type="predicted"/>
<keyword evidence="3" id="KW-1185">Reference proteome</keyword>
<reference evidence="2" key="1">
    <citation type="submission" date="2023-07" db="EMBL/GenBank/DDBJ databases">
        <title>draft genome sequence of fig (Ficus carica).</title>
        <authorList>
            <person name="Takahashi T."/>
            <person name="Nishimura K."/>
        </authorList>
    </citation>
    <scope>NUCLEOTIDE SEQUENCE</scope>
</reference>
<feature type="region of interest" description="Disordered" evidence="1">
    <location>
        <begin position="84"/>
        <end position="122"/>
    </location>
</feature>
<sequence>MAAKMILKDAKAPLHLLRSSVLSSIRPRYAPSNGEFVHAALRIATPKTISDSEAMVLCRHLFADCSLNSCGVAGVGPIWAAGKFGKSRDDDLYGKDDSDDSDSDYDNDNFDIRDDDDDCDDD</sequence>
<dbReference type="AlphaFoldDB" id="A0AA88A220"/>
<evidence type="ECO:0000256" key="1">
    <source>
        <dbReference type="SAM" id="MobiDB-lite"/>
    </source>
</evidence>
<evidence type="ECO:0000313" key="2">
    <source>
        <dbReference type="EMBL" id="GMN44852.1"/>
    </source>
</evidence>
<dbReference type="EMBL" id="BTGU01000019">
    <property type="protein sequence ID" value="GMN44852.1"/>
    <property type="molecule type" value="Genomic_DNA"/>
</dbReference>
<feature type="compositionally biased region" description="Basic and acidic residues" evidence="1">
    <location>
        <begin position="86"/>
        <end position="96"/>
    </location>
</feature>
<comment type="caution">
    <text evidence="2">The sequence shown here is derived from an EMBL/GenBank/DDBJ whole genome shotgun (WGS) entry which is preliminary data.</text>
</comment>
<organism evidence="2 3">
    <name type="scientific">Ficus carica</name>
    <name type="common">Common fig</name>
    <dbReference type="NCBI Taxonomy" id="3494"/>
    <lineage>
        <taxon>Eukaryota</taxon>
        <taxon>Viridiplantae</taxon>
        <taxon>Streptophyta</taxon>
        <taxon>Embryophyta</taxon>
        <taxon>Tracheophyta</taxon>
        <taxon>Spermatophyta</taxon>
        <taxon>Magnoliopsida</taxon>
        <taxon>eudicotyledons</taxon>
        <taxon>Gunneridae</taxon>
        <taxon>Pentapetalae</taxon>
        <taxon>rosids</taxon>
        <taxon>fabids</taxon>
        <taxon>Rosales</taxon>
        <taxon>Moraceae</taxon>
        <taxon>Ficeae</taxon>
        <taxon>Ficus</taxon>
    </lineage>
</organism>
<accession>A0AA88A220</accession>
<name>A0AA88A220_FICCA</name>